<dbReference type="InParanoid" id="W0RPS1"/>
<dbReference type="InterPro" id="IPR004789">
    <property type="entry name" value="Acetalactate_synth_ssu"/>
</dbReference>
<sequence length="133" mass="14428">MSAEMSAAPRHTVVVRLHDRPGALYRAIGLIRRRGYNVASLVVGASERPGTSRMVLVVEASDVRQVVQQLARLVDVLSVQEIDAEPAHVDALVETMLAFDAGLGTRDSGLEFRKPVPSPESRVPTSTLQETAR</sequence>
<comment type="pathway">
    <text evidence="2 8">Amino-acid biosynthesis; L-valine biosynthesis; L-valine from pyruvate: step 1/4.</text>
</comment>
<dbReference type="EC" id="2.2.1.6" evidence="8"/>
<name>W0RPS1_9BACT</name>
<gene>
    <name evidence="11" type="ORF">J421_4800</name>
</gene>
<evidence type="ECO:0000256" key="2">
    <source>
        <dbReference type="ARBA" id="ARBA00005025"/>
    </source>
</evidence>
<evidence type="ECO:0000256" key="1">
    <source>
        <dbReference type="ARBA" id="ARBA00004974"/>
    </source>
</evidence>
<dbReference type="RefSeq" id="WP_236646361.1">
    <property type="nucleotide sequence ID" value="NZ_CP007129.1"/>
</dbReference>
<comment type="similarity">
    <text evidence="3 8">Belongs to the acetolactate synthase small subunit family.</text>
</comment>
<geneLocation type="plasmid" evidence="11 12">
    <name>1</name>
</geneLocation>
<protein>
    <recommendedName>
        <fullName evidence="8">Acetolactate synthase small subunit</fullName>
        <shortName evidence="8">AHAS</shortName>
        <shortName evidence="8">ALS</shortName>
        <ecNumber evidence="8">2.2.1.6</ecNumber>
    </recommendedName>
    <alternativeName>
        <fullName evidence="8">Acetohydroxy-acid synthase small subunit</fullName>
    </alternativeName>
</protein>
<keyword evidence="8" id="KW-0808">Transferase</keyword>
<evidence type="ECO:0000313" key="11">
    <source>
        <dbReference type="EMBL" id="AHG92335.1"/>
    </source>
</evidence>
<dbReference type="InterPro" id="IPR002912">
    <property type="entry name" value="ACT_dom"/>
</dbReference>
<keyword evidence="5 8" id="KW-0028">Amino-acid biosynthesis</keyword>
<keyword evidence="11" id="KW-0614">Plasmid</keyword>
<dbReference type="Pfam" id="PF22629">
    <property type="entry name" value="ACT_AHAS_ss"/>
    <property type="match status" value="1"/>
</dbReference>
<dbReference type="CDD" id="cd04878">
    <property type="entry name" value="ACT_AHAS"/>
    <property type="match status" value="1"/>
</dbReference>
<dbReference type="InterPro" id="IPR045865">
    <property type="entry name" value="ACT-like_dom_sf"/>
</dbReference>
<accession>W0RPS1</accession>
<dbReference type="SUPFAM" id="SSF55021">
    <property type="entry name" value="ACT-like"/>
    <property type="match status" value="1"/>
</dbReference>
<dbReference type="Gene3D" id="3.30.70.260">
    <property type="match status" value="1"/>
</dbReference>
<comment type="subunit">
    <text evidence="4 8">Dimer of large and small chains.</text>
</comment>
<keyword evidence="12" id="KW-1185">Reference proteome</keyword>
<dbReference type="GO" id="GO:0009097">
    <property type="term" value="P:isoleucine biosynthetic process"/>
    <property type="evidence" value="ECO:0007669"/>
    <property type="project" value="UniProtKB-UniRule"/>
</dbReference>
<evidence type="ECO:0000256" key="6">
    <source>
        <dbReference type="ARBA" id="ARBA00023304"/>
    </source>
</evidence>
<evidence type="ECO:0000256" key="4">
    <source>
        <dbReference type="ARBA" id="ARBA00011744"/>
    </source>
</evidence>
<evidence type="ECO:0000256" key="5">
    <source>
        <dbReference type="ARBA" id="ARBA00022605"/>
    </source>
</evidence>
<comment type="pathway">
    <text evidence="1 8">Amino-acid biosynthesis; L-isoleucine biosynthesis; L-isoleucine from 2-oxobutanoate: step 1/4.</text>
</comment>
<evidence type="ECO:0000259" key="10">
    <source>
        <dbReference type="PROSITE" id="PS51671"/>
    </source>
</evidence>
<organism evidence="11 12">
    <name type="scientific">Gemmatirosa kalamazoonensis</name>
    <dbReference type="NCBI Taxonomy" id="861299"/>
    <lineage>
        <taxon>Bacteria</taxon>
        <taxon>Pseudomonadati</taxon>
        <taxon>Gemmatimonadota</taxon>
        <taxon>Gemmatimonadia</taxon>
        <taxon>Gemmatimonadales</taxon>
        <taxon>Gemmatimonadaceae</taxon>
        <taxon>Gemmatirosa</taxon>
    </lineage>
</organism>
<dbReference type="PANTHER" id="PTHR30239:SF0">
    <property type="entry name" value="ACETOLACTATE SYNTHASE SMALL SUBUNIT 1, CHLOROPLASTIC"/>
    <property type="match status" value="1"/>
</dbReference>
<dbReference type="PROSITE" id="PS51671">
    <property type="entry name" value="ACT"/>
    <property type="match status" value="1"/>
</dbReference>
<dbReference type="GO" id="GO:0003984">
    <property type="term" value="F:acetolactate synthase activity"/>
    <property type="evidence" value="ECO:0007669"/>
    <property type="project" value="UniProtKB-UniRule"/>
</dbReference>
<dbReference type="KEGG" id="gba:J421_4800"/>
<evidence type="ECO:0000256" key="9">
    <source>
        <dbReference type="SAM" id="MobiDB-lite"/>
    </source>
</evidence>
<feature type="domain" description="ACT" evidence="10">
    <location>
        <begin position="12"/>
        <end position="84"/>
    </location>
</feature>
<dbReference type="EMBL" id="CP007129">
    <property type="protein sequence ID" value="AHG92335.1"/>
    <property type="molecule type" value="Genomic_DNA"/>
</dbReference>
<reference evidence="11 12" key="1">
    <citation type="journal article" date="2014" name="Genome Announc.">
        <title>Genome Sequence and Methylome of Soil Bacterium Gemmatirosa kalamazoonensis KBS708T, a Member of the Rarely Cultivated Gemmatimonadetes Phylum.</title>
        <authorList>
            <person name="Debruyn J.M."/>
            <person name="Radosevich M."/>
            <person name="Wommack K.E."/>
            <person name="Polson S.W."/>
            <person name="Hauser L.J."/>
            <person name="Fawaz M.N."/>
            <person name="Korlach J."/>
            <person name="Tsai Y.C."/>
        </authorList>
    </citation>
    <scope>NUCLEOTIDE SEQUENCE [LARGE SCALE GENOMIC DNA]</scope>
    <source>
        <strain evidence="11 12">KBS708</strain>
        <plasmid evidence="12">Plasmid 1</plasmid>
    </source>
</reference>
<dbReference type="GO" id="GO:0009099">
    <property type="term" value="P:L-valine biosynthetic process"/>
    <property type="evidence" value="ECO:0007669"/>
    <property type="project" value="UniProtKB-UniRule"/>
</dbReference>
<dbReference type="GO" id="GO:0005829">
    <property type="term" value="C:cytosol"/>
    <property type="evidence" value="ECO:0007669"/>
    <property type="project" value="TreeGrafter"/>
</dbReference>
<dbReference type="PANTHER" id="PTHR30239">
    <property type="entry name" value="ACETOLACTATE SYNTHASE SMALL SUBUNIT"/>
    <property type="match status" value="1"/>
</dbReference>
<evidence type="ECO:0000313" key="12">
    <source>
        <dbReference type="Proteomes" id="UP000019151"/>
    </source>
</evidence>
<dbReference type="GO" id="GO:1990610">
    <property type="term" value="F:acetolactate synthase regulator activity"/>
    <property type="evidence" value="ECO:0007669"/>
    <property type="project" value="UniProtKB-UniRule"/>
</dbReference>
<proteinExistence type="inferred from homology"/>
<dbReference type="UniPathway" id="UPA00049">
    <property type="reaction ID" value="UER00059"/>
</dbReference>
<comment type="catalytic activity">
    <reaction evidence="7 8">
        <text>2 pyruvate + H(+) = (2S)-2-acetolactate + CO2</text>
        <dbReference type="Rhea" id="RHEA:25249"/>
        <dbReference type="ChEBI" id="CHEBI:15361"/>
        <dbReference type="ChEBI" id="CHEBI:15378"/>
        <dbReference type="ChEBI" id="CHEBI:16526"/>
        <dbReference type="ChEBI" id="CHEBI:58476"/>
        <dbReference type="EC" id="2.2.1.6"/>
    </reaction>
</comment>
<dbReference type="UniPathway" id="UPA00047">
    <property type="reaction ID" value="UER00055"/>
</dbReference>
<evidence type="ECO:0000256" key="8">
    <source>
        <dbReference type="RuleBase" id="RU368092"/>
    </source>
</evidence>
<keyword evidence="6 8" id="KW-0100">Branched-chain amino acid biosynthesis</keyword>
<dbReference type="InterPro" id="IPR054480">
    <property type="entry name" value="AHAS_small-like_ACT"/>
</dbReference>
<dbReference type="AlphaFoldDB" id="W0RPS1"/>
<evidence type="ECO:0000256" key="7">
    <source>
        <dbReference type="ARBA" id="ARBA00048670"/>
    </source>
</evidence>
<dbReference type="InterPro" id="IPR039557">
    <property type="entry name" value="AHAS_ACT"/>
</dbReference>
<dbReference type="NCBIfam" id="TIGR00119">
    <property type="entry name" value="acolac_sm"/>
    <property type="match status" value="1"/>
</dbReference>
<feature type="region of interest" description="Disordered" evidence="9">
    <location>
        <begin position="110"/>
        <end position="133"/>
    </location>
</feature>
<dbReference type="Proteomes" id="UP000019151">
    <property type="component" value="Plasmid 1"/>
</dbReference>
<dbReference type="HOGENOM" id="CLU_1903685_0_0_0"/>
<feature type="compositionally biased region" description="Polar residues" evidence="9">
    <location>
        <begin position="123"/>
        <end position="133"/>
    </location>
</feature>
<comment type="function">
    <text evidence="8">Catalyzes the conversion of 2 pyruvate molecules into acetolactate in the first common step of the biosynthetic pathway of the branched-amino acids such as leucine, isoleucine, and valine.</text>
</comment>
<evidence type="ECO:0000256" key="3">
    <source>
        <dbReference type="ARBA" id="ARBA00006341"/>
    </source>
</evidence>